<dbReference type="PANTHER" id="PTHR33508">
    <property type="entry name" value="UPF0056 MEMBRANE PROTEIN YHCE"/>
    <property type="match status" value="1"/>
</dbReference>
<feature type="region of interest" description="Disordered" evidence="7">
    <location>
        <begin position="87"/>
        <end position="129"/>
    </location>
</feature>
<evidence type="ECO:0000256" key="2">
    <source>
        <dbReference type="ARBA" id="ARBA00009784"/>
    </source>
</evidence>
<keyword evidence="5 8" id="KW-1133">Transmembrane helix</keyword>
<feature type="compositionally biased region" description="Gly residues" evidence="7">
    <location>
        <begin position="120"/>
        <end position="129"/>
    </location>
</feature>
<evidence type="ECO:0000256" key="3">
    <source>
        <dbReference type="ARBA" id="ARBA00022475"/>
    </source>
</evidence>
<evidence type="ECO:0000256" key="5">
    <source>
        <dbReference type="ARBA" id="ARBA00022989"/>
    </source>
</evidence>
<evidence type="ECO:0000256" key="6">
    <source>
        <dbReference type="ARBA" id="ARBA00023136"/>
    </source>
</evidence>
<keyword evidence="6 8" id="KW-0472">Membrane</keyword>
<dbReference type="Pfam" id="PF01914">
    <property type="entry name" value="MarC"/>
    <property type="match status" value="1"/>
</dbReference>
<dbReference type="InterPro" id="IPR002771">
    <property type="entry name" value="Multi_antbiot-R_MarC"/>
</dbReference>
<protein>
    <submittedName>
        <fullName evidence="9">Uncharacterized protein</fullName>
    </submittedName>
</protein>
<feature type="non-terminal residue" evidence="9">
    <location>
        <position position="1"/>
    </location>
</feature>
<sequence>VDVAAMFAALTPDASAQVRRTIATRGILVATCVLLLFAVAGESLLQVLGISLAALHVSGGILLLLIAIDMVFARQSGGVTTTAVGAGRGGWPGGHLRLPAGDAADRRTGHDGCDHSADGQHGGGHGASG</sequence>
<keyword evidence="4 8" id="KW-0812">Transmembrane</keyword>
<evidence type="ECO:0000256" key="8">
    <source>
        <dbReference type="SAM" id="Phobius"/>
    </source>
</evidence>
<keyword evidence="3" id="KW-1003">Cell membrane</keyword>
<gene>
    <name evidence="9" type="ORF">METZ01_LOCUS349669</name>
</gene>
<feature type="transmembrane region" description="Helical" evidence="8">
    <location>
        <begin position="47"/>
        <end position="68"/>
    </location>
</feature>
<dbReference type="GO" id="GO:0005886">
    <property type="term" value="C:plasma membrane"/>
    <property type="evidence" value="ECO:0007669"/>
    <property type="project" value="UniProtKB-SubCell"/>
</dbReference>
<proteinExistence type="inferred from homology"/>
<reference evidence="9" key="1">
    <citation type="submission" date="2018-05" db="EMBL/GenBank/DDBJ databases">
        <authorList>
            <person name="Lanie J.A."/>
            <person name="Ng W.-L."/>
            <person name="Kazmierczak K.M."/>
            <person name="Andrzejewski T.M."/>
            <person name="Davidsen T.M."/>
            <person name="Wayne K.J."/>
            <person name="Tettelin H."/>
            <person name="Glass J.I."/>
            <person name="Rusch D."/>
            <person name="Podicherti R."/>
            <person name="Tsui H.-C.T."/>
            <person name="Winkler M.E."/>
        </authorList>
    </citation>
    <scope>NUCLEOTIDE SEQUENCE</scope>
</reference>
<evidence type="ECO:0000313" key="9">
    <source>
        <dbReference type="EMBL" id="SVC96815.1"/>
    </source>
</evidence>
<organism evidence="9">
    <name type="scientific">marine metagenome</name>
    <dbReference type="NCBI Taxonomy" id="408172"/>
    <lineage>
        <taxon>unclassified sequences</taxon>
        <taxon>metagenomes</taxon>
        <taxon>ecological metagenomes</taxon>
    </lineage>
</organism>
<dbReference type="AlphaFoldDB" id="A0A382RI27"/>
<feature type="transmembrane region" description="Helical" evidence="8">
    <location>
        <begin position="22"/>
        <end position="41"/>
    </location>
</feature>
<feature type="compositionally biased region" description="Basic and acidic residues" evidence="7">
    <location>
        <begin position="103"/>
        <end position="118"/>
    </location>
</feature>
<comment type="similarity">
    <text evidence="2">Belongs to the UPF0056 (MarC) family.</text>
</comment>
<dbReference type="PANTHER" id="PTHR33508:SF1">
    <property type="entry name" value="UPF0056 MEMBRANE PROTEIN YHCE"/>
    <property type="match status" value="1"/>
</dbReference>
<name>A0A382RI27_9ZZZZ</name>
<dbReference type="EMBL" id="UINC01121559">
    <property type="protein sequence ID" value="SVC96815.1"/>
    <property type="molecule type" value="Genomic_DNA"/>
</dbReference>
<evidence type="ECO:0000256" key="4">
    <source>
        <dbReference type="ARBA" id="ARBA00022692"/>
    </source>
</evidence>
<evidence type="ECO:0000256" key="7">
    <source>
        <dbReference type="SAM" id="MobiDB-lite"/>
    </source>
</evidence>
<comment type="subcellular location">
    <subcellularLocation>
        <location evidence="1">Cell membrane</location>
        <topology evidence="1">Multi-pass membrane protein</topology>
    </subcellularLocation>
</comment>
<accession>A0A382RI27</accession>
<evidence type="ECO:0000256" key="1">
    <source>
        <dbReference type="ARBA" id="ARBA00004651"/>
    </source>
</evidence>